<comment type="caution">
    <text evidence="1">The sequence shown here is derived from an EMBL/GenBank/DDBJ whole genome shotgun (WGS) entry which is preliminary data.</text>
</comment>
<dbReference type="AlphaFoldDB" id="A0A0F9PDE9"/>
<sequence>MPTLRQAKARARQLRLAVRKVKLNRENRPESQVDDEASFFAQSADAIDAAIKAGEFKSKPKKRINIRSGPFSASAERR</sequence>
<gene>
    <name evidence="1" type="ORF">LCGC14_1229190</name>
</gene>
<reference evidence="1" key="1">
    <citation type="journal article" date="2015" name="Nature">
        <title>Complex archaea that bridge the gap between prokaryotes and eukaryotes.</title>
        <authorList>
            <person name="Spang A."/>
            <person name="Saw J.H."/>
            <person name="Jorgensen S.L."/>
            <person name="Zaremba-Niedzwiedzka K."/>
            <person name="Martijn J."/>
            <person name="Lind A.E."/>
            <person name="van Eijk R."/>
            <person name="Schleper C."/>
            <person name="Guy L."/>
            <person name="Ettema T.J."/>
        </authorList>
    </citation>
    <scope>NUCLEOTIDE SEQUENCE</scope>
</reference>
<protein>
    <submittedName>
        <fullName evidence="1">Uncharacterized protein</fullName>
    </submittedName>
</protein>
<proteinExistence type="predicted"/>
<evidence type="ECO:0000313" key="1">
    <source>
        <dbReference type="EMBL" id="KKM91377.1"/>
    </source>
</evidence>
<organism evidence="1">
    <name type="scientific">marine sediment metagenome</name>
    <dbReference type="NCBI Taxonomy" id="412755"/>
    <lineage>
        <taxon>unclassified sequences</taxon>
        <taxon>metagenomes</taxon>
        <taxon>ecological metagenomes</taxon>
    </lineage>
</organism>
<dbReference type="EMBL" id="LAZR01006542">
    <property type="protein sequence ID" value="KKM91377.1"/>
    <property type="molecule type" value="Genomic_DNA"/>
</dbReference>
<name>A0A0F9PDE9_9ZZZZ</name>
<accession>A0A0F9PDE9</accession>